<dbReference type="AlphaFoldDB" id="A0A062VDZ0"/>
<dbReference type="EMBL" id="ARYM01000017">
    <property type="protein sequence ID" value="KCZ97650.1"/>
    <property type="molecule type" value="Genomic_DNA"/>
</dbReference>
<keyword evidence="1" id="KW-0732">Signal</keyword>
<feature type="chain" id="PRO_5001615625" description="Chemotaxis protein" evidence="1">
    <location>
        <begin position="21"/>
        <end position="578"/>
    </location>
</feature>
<dbReference type="Proteomes" id="UP000027100">
    <property type="component" value="Unassembled WGS sequence"/>
</dbReference>
<gene>
    <name evidence="2" type="ORF">HPO_14192</name>
</gene>
<keyword evidence="3" id="KW-1185">Reference proteome</keyword>
<dbReference type="RefSeq" id="WP_035600131.1">
    <property type="nucleotide sequence ID" value="NZ_ARYM01000017.1"/>
</dbReference>
<dbReference type="eggNOG" id="COG3118">
    <property type="taxonomic scope" value="Bacteria"/>
</dbReference>
<evidence type="ECO:0000313" key="3">
    <source>
        <dbReference type="Proteomes" id="UP000027100"/>
    </source>
</evidence>
<accession>A0A062VDZ0</accession>
<feature type="signal peptide" evidence="1">
    <location>
        <begin position="1"/>
        <end position="20"/>
    </location>
</feature>
<organism evidence="2 3">
    <name type="scientific">Hyphomonas polymorpha PS728</name>
    <dbReference type="NCBI Taxonomy" id="1280954"/>
    <lineage>
        <taxon>Bacteria</taxon>
        <taxon>Pseudomonadati</taxon>
        <taxon>Pseudomonadota</taxon>
        <taxon>Alphaproteobacteria</taxon>
        <taxon>Hyphomonadales</taxon>
        <taxon>Hyphomonadaceae</taxon>
        <taxon>Hyphomonas</taxon>
    </lineage>
</organism>
<sequence length="578" mass="62913">MRRYVWLLLCGALLAPPVLAAKPAEKTAEPDARKQELSTELNQFVRDAIDEGLLAPAGSGAARGAASAEASPAGEGSVDIPKAGGAVICGETYPLDFSEFEAAASYADILNYRSQLQVSGEASTDDPRLARAYIALDMGSEAVMNLRNPDSPDEVALREVALLLDGRTRPNVSYFQGFARCHERGEFWLGVALLVDGQSAGTAYVDKWFSEYRHLPLQLRTSVTALAVPALDRTDGRFLSQKMLASFSSNDLRDSTQLQFASAILALGQGSSEAEILIRTFLLQGRFQEEALLTLIRHRRVIDPPLKALLLDSMLLKIEQSKHEEDIRASMKFVLDELSAGSRYMTMMEMAARENMQSDVVQGEIRDHFVSALQRDLTSADPLQNLAAIEALSVETGLLDDHDQRTALYEEATLKAVRLGFASLADELSRKTQPGEAVAEQRATLAYRLKDYPAVFQLAQANPSNPQIGLVAALSAIDANDAAQVQQFTGRLKLDADTVLMLIEHDAASRRWIVPASVYSTAREINDEARAVRVKRVLDLKRAASGEVSGPSPATMAGMGERLMSTRMALESLEGEGN</sequence>
<comment type="caution">
    <text evidence="2">The sequence shown here is derived from an EMBL/GenBank/DDBJ whole genome shotgun (WGS) entry which is preliminary data.</text>
</comment>
<protein>
    <recommendedName>
        <fullName evidence="4">Chemotaxis protein</fullName>
    </recommendedName>
</protein>
<evidence type="ECO:0000256" key="1">
    <source>
        <dbReference type="SAM" id="SignalP"/>
    </source>
</evidence>
<name>A0A062VDZ0_9PROT</name>
<dbReference type="PATRIC" id="fig|1280954.3.peg.2875"/>
<evidence type="ECO:0008006" key="4">
    <source>
        <dbReference type="Google" id="ProtNLM"/>
    </source>
</evidence>
<reference evidence="2 3" key="1">
    <citation type="journal article" date="2014" name="Antonie Van Leeuwenhoek">
        <title>Hyphomonas beringensis sp. nov. and Hyphomonas chukchiensis sp. nov., isolated from surface seawater of the Bering Sea and Chukchi Sea.</title>
        <authorList>
            <person name="Li C."/>
            <person name="Lai Q."/>
            <person name="Li G."/>
            <person name="Dong C."/>
            <person name="Wang J."/>
            <person name="Liao Y."/>
            <person name="Shao Z."/>
        </authorList>
    </citation>
    <scope>NUCLEOTIDE SEQUENCE [LARGE SCALE GENOMIC DNA]</scope>
    <source>
        <strain evidence="2 3">PS728</strain>
    </source>
</reference>
<dbReference type="OrthoDB" id="7617045at2"/>
<evidence type="ECO:0000313" key="2">
    <source>
        <dbReference type="EMBL" id="KCZ97650.1"/>
    </source>
</evidence>
<dbReference type="STRING" id="1280954.HPO_14192"/>
<proteinExistence type="predicted"/>